<dbReference type="EMBL" id="SOZJ01000002">
    <property type="protein sequence ID" value="TGJ72020.1"/>
    <property type="molecule type" value="Genomic_DNA"/>
</dbReference>
<evidence type="ECO:0000256" key="1">
    <source>
        <dbReference type="SAM" id="MobiDB-lite"/>
    </source>
</evidence>
<dbReference type="Proteomes" id="UP000297595">
    <property type="component" value="Unassembled WGS sequence"/>
</dbReference>
<feature type="compositionally biased region" description="Basic residues" evidence="1">
    <location>
        <begin position="550"/>
        <end position="568"/>
    </location>
</feature>
<feature type="region of interest" description="Disordered" evidence="1">
    <location>
        <begin position="647"/>
        <end position="667"/>
    </location>
</feature>
<feature type="compositionally biased region" description="Polar residues" evidence="1">
    <location>
        <begin position="456"/>
        <end position="466"/>
    </location>
</feature>
<organism evidence="2 3">
    <name type="scientific">Orbilia oligospora</name>
    <name type="common">Nematode-trapping fungus</name>
    <name type="synonym">Arthrobotrys oligospora</name>
    <dbReference type="NCBI Taxonomy" id="2813651"/>
    <lineage>
        <taxon>Eukaryota</taxon>
        <taxon>Fungi</taxon>
        <taxon>Dikarya</taxon>
        <taxon>Ascomycota</taxon>
        <taxon>Pezizomycotina</taxon>
        <taxon>Orbiliomycetes</taxon>
        <taxon>Orbiliales</taxon>
        <taxon>Orbiliaceae</taxon>
        <taxon>Orbilia</taxon>
    </lineage>
</organism>
<proteinExistence type="predicted"/>
<gene>
    <name evidence="2" type="ORF">EYR41_003938</name>
</gene>
<accession>A0A8H2E3U0</accession>
<name>A0A8H2E3U0_ORBOL</name>
<feature type="region of interest" description="Disordered" evidence="1">
    <location>
        <begin position="432"/>
        <end position="610"/>
    </location>
</feature>
<reference evidence="2 3" key="1">
    <citation type="submission" date="2019-03" db="EMBL/GenBank/DDBJ databases">
        <title>Nematode-trapping fungi genome.</title>
        <authorList>
            <person name="Vidal-Diez De Ulzurrun G."/>
        </authorList>
    </citation>
    <scope>NUCLEOTIDE SEQUENCE [LARGE SCALE GENOMIC DNA]</scope>
    <source>
        <strain evidence="2 3">TWF154</strain>
    </source>
</reference>
<comment type="caution">
    <text evidence="2">The sequence shown here is derived from an EMBL/GenBank/DDBJ whole genome shotgun (WGS) entry which is preliminary data.</text>
</comment>
<feature type="region of interest" description="Disordered" evidence="1">
    <location>
        <begin position="203"/>
        <end position="239"/>
    </location>
</feature>
<evidence type="ECO:0000313" key="2">
    <source>
        <dbReference type="EMBL" id="TGJ72020.1"/>
    </source>
</evidence>
<feature type="region of interest" description="Disordered" evidence="1">
    <location>
        <begin position="270"/>
        <end position="397"/>
    </location>
</feature>
<dbReference type="AlphaFoldDB" id="A0A8H2E3U0"/>
<feature type="compositionally biased region" description="Basic and acidic residues" evidence="1">
    <location>
        <begin position="479"/>
        <end position="510"/>
    </location>
</feature>
<sequence length="667" mass="74728">MDPNSPNIIIPSEPLRWWAQSKIANWRRFVDIAGIKDADPKELSIFDWKIIFEIALRSSTWRLCPSMVFGETCEIPIFGIIQELDFITGKVIFRLDPRTTTPLVRQHAKYIFSRRKNLPPKQAIEILQTFERRVDVLQIRLRAGVLDATDGTPGADFPKYASDPSARKSVVDMLGLVLRENGLRKTILDAFVETQPSVPSFVFNPSRSLGGEPAEGMHSLQSTNTLLPLPPPPQFPLSELHSLISKPQAPQHSRAEHDLPSQLPVDFSLKRKQNSSPTPSPQLGKRVHVRTPLPKNRVIKSSRPTATGSSPLTTEVKSDGPSSPSPTPQEPLVRQRSRKSPSACPSIDSGIDIKTPTSVAANSPEPNPSKTVLRAKEPTLTIIPDERSSVLPPSSNQATLKRKRVSLNHDELTIYKMDSSFAPVTRQQAAMELKKTPNQTIGVGSVRTLKELTPRKPSNVQRSPSRNSKDTDEEEDNWYDTHEEVQIDHPREEDKAKDAEDKDEGVRVEEGIQDGCSKTVGLPTPRRPPPSGINRFGFTVRNPGDSSLATKKKNNKGKKGKGKKRKGRSPSSSDYTDPEDLVLDSDTPTLELLCDSEDSEEHRDRKYRRRERKRLKAEELQRIEDIKRLDDQIKTLETELERREALEAVEGADRGQPCKQNENKAID</sequence>
<protein>
    <submittedName>
        <fullName evidence="2">Uncharacterized protein</fullName>
    </submittedName>
</protein>
<feature type="compositionally biased region" description="Polar residues" evidence="1">
    <location>
        <begin position="302"/>
        <end position="315"/>
    </location>
</feature>
<evidence type="ECO:0000313" key="3">
    <source>
        <dbReference type="Proteomes" id="UP000297595"/>
    </source>
</evidence>